<dbReference type="Proteomes" id="UP000663848">
    <property type="component" value="Unassembled WGS sequence"/>
</dbReference>
<evidence type="ECO:0000313" key="2">
    <source>
        <dbReference type="Proteomes" id="UP000663848"/>
    </source>
</evidence>
<organism evidence="1 2">
    <name type="scientific">Rotaria socialis</name>
    <dbReference type="NCBI Taxonomy" id="392032"/>
    <lineage>
        <taxon>Eukaryota</taxon>
        <taxon>Metazoa</taxon>
        <taxon>Spiralia</taxon>
        <taxon>Gnathifera</taxon>
        <taxon>Rotifera</taxon>
        <taxon>Eurotatoria</taxon>
        <taxon>Bdelloidea</taxon>
        <taxon>Philodinida</taxon>
        <taxon>Philodinidae</taxon>
        <taxon>Rotaria</taxon>
    </lineage>
</organism>
<accession>A0A821F6T5</accession>
<reference evidence="1" key="1">
    <citation type="submission" date="2021-02" db="EMBL/GenBank/DDBJ databases">
        <authorList>
            <person name="Nowell W R."/>
        </authorList>
    </citation>
    <scope>NUCLEOTIDE SEQUENCE</scope>
</reference>
<name>A0A821F6T5_9BILA</name>
<evidence type="ECO:0000313" key="1">
    <source>
        <dbReference type="EMBL" id="CAF4643706.1"/>
    </source>
</evidence>
<comment type="caution">
    <text evidence="1">The sequence shown here is derived from an EMBL/GenBank/DDBJ whole genome shotgun (WGS) entry which is preliminary data.</text>
</comment>
<protein>
    <submittedName>
        <fullName evidence="1">Uncharacterized protein</fullName>
    </submittedName>
</protein>
<dbReference type="EMBL" id="CAJOBR010001901">
    <property type="protein sequence ID" value="CAF4643706.1"/>
    <property type="molecule type" value="Genomic_DNA"/>
</dbReference>
<proteinExistence type="predicted"/>
<dbReference type="AlphaFoldDB" id="A0A821F6T5"/>
<gene>
    <name evidence="1" type="ORF">QYT958_LOCUS14314</name>
</gene>
<sequence>MMVDGPLQWYFLFGIIQNGVKPPVDLRFRPALNQRLFYHTIEIESYDSESRQIIERLEIEKSRQIIERLEIESVEKIVAMTKLQINVINLNVKMEPNNATKLERLLKRPYFDRLVEQELSGDVRSRDHPFGYAWLLFPSPESLLIPDMVFYEGQRWAVKMIGNFFEVQYELTKIDHEQHLAYVDARNCTCLNRSAGNKRWNASWIVDIRSGIIKRTFVELEYASPKRATYKTITKVFTREADEHMIFDYEIDDKNLDEL</sequence>